<dbReference type="InterPro" id="IPR025875">
    <property type="entry name" value="Leu-rich_rpt_4"/>
</dbReference>
<dbReference type="SMART" id="SM00220">
    <property type="entry name" value="S_TKc"/>
    <property type="match status" value="1"/>
</dbReference>
<dbReference type="GO" id="GO:0016020">
    <property type="term" value="C:membrane"/>
    <property type="evidence" value="ECO:0007669"/>
    <property type="project" value="UniProtKB-SubCell"/>
</dbReference>
<evidence type="ECO:0000256" key="6">
    <source>
        <dbReference type="ARBA" id="ARBA00022679"/>
    </source>
</evidence>
<dbReference type="FunFam" id="3.80.10.10:FF:000129">
    <property type="entry name" value="Leucine-rich repeat receptor-like kinase"/>
    <property type="match status" value="1"/>
</dbReference>
<evidence type="ECO:0000256" key="10">
    <source>
        <dbReference type="ARBA" id="ARBA00022741"/>
    </source>
</evidence>
<dbReference type="PROSITE" id="PS00107">
    <property type="entry name" value="PROTEIN_KINASE_ATP"/>
    <property type="match status" value="1"/>
</dbReference>
<dbReference type="InterPro" id="IPR017441">
    <property type="entry name" value="Protein_kinase_ATP_BS"/>
</dbReference>
<dbReference type="InterPro" id="IPR003591">
    <property type="entry name" value="Leu-rich_rpt_typical-subtyp"/>
</dbReference>
<evidence type="ECO:0000313" key="23">
    <source>
        <dbReference type="EnsemblPlants" id="cds.evm.model.07.1669"/>
    </source>
</evidence>
<evidence type="ECO:0000256" key="21">
    <source>
        <dbReference type="SAM" id="MobiDB-lite"/>
    </source>
</evidence>
<dbReference type="GO" id="GO:0004523">
    <property type="term" value="F:RNA-DNA hybrid ribonuclease activity"/>
    <property type="evidence" value="ECO:0007669"/>
    <property type="project" value="InterPro"/>
</dbReference>
<dbReference type="GO" id="GO:0005524">
    <property type="term" value="F:ATP binding"/>
    <property type="evidence" value="ECO:0007669"/>
    <property type="project" value="UniProtKB-UniRule"/>
</dbReference>
<keyword evidence="24" id="KW-1185">Reference proteome</keyword>
<keyword evidence="17" id="KW-0325">Glycoprotein</keyword>
<evidence type="ECO:0000256" key="4">
    <source>
        <dbReference type="ARBA" id="ARBA00022527"/>
    </source>
</evidence>
<evidence type="ECO:0000313" key="24">
    <source>
        <dbReference type="Proteomes" id="UP000596661"/>
    </source>
</evidence>
<dbReference type="EMBL" id="UZAU01000674">
    <property type="status" value="NOT_ANNOTATED_CDS"/>
    <property type="molecule type" value="Genomic_DNA"/>
</dbReference>
<evidence type="ECO:0000256" key="13">
    <source>
        <dbReference type="ARBA" id="ARBA00022989"/>
    </source>
</evidence>
<evidence type="ECO:0000256" key="18">
    <source>
        <dbReference type="ARBA" id="ARBA00047899"/>
    </source>
</evidence>
<keyword evidence="10 20" id="KW-0547">Nucleotide-binding</keyword>
<keyword evidence="4" id="KW-0723">Serine/threonine-protein kinase</keyword>
<dbReference type="SUPFAM" id="SSF52058">
    <property type="entry name" value="L domain-like"/>
    <property type="match status" value="1"/>
</dbReference>
<keyword evidence="14" id="KW-0472">Membrane</keyword>
<dbReference type="FunFam" id="3.80.10.10:FF:000190">
    <property type="entry name" value="Receptor-like kinase TMK4"/>
    <property type="match status" value="1"/>
</dbReference>
<dbReference type="FunFam" id="3.30.200.20:FF:000226">
    <property type="entry name" value="receptor protein kinase TMK1"/>
    <property type="match status" value="1"/>
</dbReference>
<feature type="region of interest" description="Disordered" evidence="21">
    <location>
        <begin position="1222"/>
        <end position="1257"/>
    </location>
</feature>
<dbReference type="InterPro" id="IPR032675">
    <property type="entry name" value="LRR_dom_sf"/>
</dbReference>
<feature type="compositionally biased region" description="Acidic residues" evidence="21">
    <location>
        <begin position="14"/>
        <end position="26"/>
    </location>
</feature>
<evidence type="ECO:0000256" key="3">
    <source>
        <dbReference type="ARBA" id="ARBA00012513"/>
    </source>
</evidence>
<dbReference type="GO" id="GO:0004674">
    <property type="term" value="F:protein serine/threonine kinase activity"/>
    <property type="evidence" value="ECO:0007669"/>
    <property type="project" value="UniProtKB-KW"/>
</dbReference>
<feature type="compositionally biased region" description="Gly residues" evidence="21">
    <location>
        <begin position="784"/>
        <end position="795"/>
    </location>
</feature>
<sequence length="1257" mass="136605">MMASSSSEGRVSEAEQETIPLDEEETAVLRLPGSSTEEGNNTEQGVNLVPRNVENSGDLIGKYQGHDMFKESLPNDGRNHSKGTQGMNEEDLTLNVNSNGNFFDSTITTMVDSKRRRPDSNLGNFVGPRVGDPLVTADEMEQDATSLGQWFVDLFSRLQSDLHSRAVTLCWALWCARNDLIWQQRSRSVKDVVSFANSSLDQWLKAQGKGNIPSLSPLKEGDGSELWLKPSVGIKLNVDAAIFERSSKHGFGCVVRDDEGRLVAAFAGVKPGSVSPEMAEIMGIREALSWLKNYSYTQAIVETDSLVCAEAIRSSDVFVSSFGSVVEDCKKIFKSLSNSNVDGKAMEALKKSIGKNSLAWGDSDYCKWEKVSCSNAGRVQKIQLGNQNLGGTLPPELSQLTELQHFEVQTNQLTGEFPNFSGLGSLQILLAHNNNFSSIPEDFFNGLTSLDTINIDYIPFSPWSIPEGIQNASLLRDFSANSANIVGKIPPFFGGTTFPGLTNLRLAFNNLEGELPKSFSGSSIQSLWLNGQMSTNKLNGTIDVLQGMANLNDVWLHGNHFTGPIPDLSNLTQLTALSLRDNQFTGIVPLTLINHKSLKVVNFTNNLLQGPTPKFPSGVTVDLRAGSNSFCTDVPGGSCDPQVNTILSILEPFGYPAIFAQSWTGNDPCHNWKGVTCVEGNITVVNFHNMGLTGTISPDFSKLVSLKKLILSDNHLGGTIPNELTTLSNLEQLDLSNNQLFGKVPSFKQNVILSITGNPDIGKDQSSVPPSGKTPGGSSESPDGSGGNGGSGSGGKKSNTGVVVGAVVGGVGGLAVVGAVAFCLVSRKPKHSGRVQSPNTLVLHPRHSGDDDTVKIAVTNAGANGSGSQIYSPSSSGCHDVHIVETGSMIISIQVLRNVTNNFSEDNRLGQGGFGTVYKGELHDGTKIAVKRMNPGVVADKGLTEFKSEIAVLTKVRHRHLVALLGYCLDGNERLLVYEYMPQGTLSRYIFNREEEDLKPLDWKRRLTIALDVARGVEYLHGLAHQSFIHRDLKPSNILLGDDLRAKVADFGLVRLAPEGKASFETRLAGTFGYLAPEYAVTGKITTKVDVYSFGVILMELITGRRAIDESQPEESLHLVTWFRRMHMNKDMFQKLIDPAIDQQDEIVDSVRTVAELAIHCTAREPYQRPDMGHAVNVLSSLVELWKPSEQEEFDDGFGINYDMPLPQVLKKWQAFEENSTNDYSSSSLFSSGDNTQTSIPNRPPGFADSFASQDAR</sequence>
<dbReference type="InterPro" id="IPR012337">
    <property type="entry name" value="RNaseH-like_sf"/>
</dbReference>
<feature type="domain" description="Protein kinase" evidence="22">
    <location>
        <begin position="903"/>
        <end position="1183"/>
    </location>
</feature>
<feature type="region of interest" description="Disordered" evidence="21">
    <location>
        <begin position="1"/>
        <end position="44"/>
    </location>
</feature>
<dbReference type="Pfam" id="PF07714">
    <property type="entry name" value="PK_Tyr_Ser-Thr"/>
    <property type="match status" value="1"/>
</dbReference>
<keyword evidence="9" id="KW-0677">Repeat</keyword>
<dbReference type="Pfam" id="PF13456">
    <property type="entry name" value="RVT_3"/>
    <property type="match status" value="1"/>
</dbReference>
<keyword evidence="12 20" id="KW-0067">ATP-binding</keyword>
<comment type="catalytic activity">
    <reaction evidence="19">
        <text>L-seryl-[protein] + ATP = O-phospho-L-seryl-[protein] + ADP + H(+)</text>
        <dbReference type="Rhea" id="RHEA:17989"/>
        <dbReference type="Rhea" id="RHEA-COMP:9863"/>
        <dbReference type="Rhea" id="RHEA-COMP:11604"/>
        <dbReference type="ChEBI" id="CHEBI:15378"/>
        <dbReference type="ChEBI" id="CHEBI:29999"/>
        <dbReference type="ChEBI" id="CHEBI:30616"/>
        <dbReference type="ChEBI" id="CHEBI:83421"/>
        <dbReference type="ChEBI" id="CHEBI:456216"/>
        <dbReference type="EC" id="2.7.11.1"/>
    </reaction>
</comment>
<evidence type="ECO:0000256" key="9">
    <source>
        <dbReference type="ARBA" id="ARBA00022737"/>
    </source>
</evidence>
<keyword evidence="7" id="KW-0812">Transmembrane</keyword>
<dbReference type="Proteomes" id="UP000596661">
    <property type="component" value="Chromosome 7"/>
</dbReference>
<evidence type="ECO:0000256" key="8">
    <source>
        <dbReference type="ARBA" id="ARBA00022729"/>
    </source>
</evidence>
<dbReference type="PANTHER" id="PTHR47986">
    <property type="entry name" value="OSJNBA0070M12.3 PROTEIN"/>
    <property type="match status" value="1"/>
</dbReference>
<dbReference type="CDD" id="cd14066">
    <property type="entry name" value="STKc_IRAK"/>
    <property type="match status" value="1"/>
</dbReference>
<reference evidence="23" key="1">
    <citation type="submission" date="2018-11" db="EMBL/GenBank/DDBJ databases">
        <authorList>
            <person name="Grassa J C."/>
        </authorList>
    </citation>
    <scope>NUCLEOTIDE SEQUENCE [LARGE SCALE GENOMIC DNA]</scope>
</reference>
<comment type="catalytic activity">
    <reaction evidence="18">
        <text>L-threonyl-[protein] + ATP = O-phospho-L-threonyl-[protein] + ADP + H(+)</text>
        <dbReference type="Rhea" id="RHEA:46608"/>
        <dbReference type="Rhea" id="RHEA-COMP:11060"/>
        <dbReference type="Rhea" id="RHEA-COMP:11605"/>
        <dbReference type="ChEBI" id="CHEBI:15378"/>
        <dbReference type="ChEBI" id="CHEBI:30013"/>
        <dbReference type="ChEBI" id="CHEBI:30616"/>
        <dbReference type="ChEBI" id="CHEBI:61977"/>
        <dbReference type="ChEBI" id="CHEBI:456216"/>
        <dbReference type="EC" id="2.7.11.1"/>
    </reaction>
</comment>
<dbReference type="InterPro" id="IPR052422">
    <property type="entry name" value="Auxin_Ser/Thr_Kinase"/>
</dbReference>
<dbReference type="SUPFAM" id="SSF56112">
    <property type="entry name" value="Protein kinase-like (PK-like)"/>
    <property type="match status" value="1"/>
</dbReference>
<dbReference type="Pfam" id="PF08263">
    <property type="entry name" value="LRRNT_2"/>
    <property type="match status" value="1"/>
</dbReference>
<dbReference type="EnsemblPlants" id="evm.model.07.1669">
    <property type="protein sequence ID" value="cds.evm.model.07.1669"/>
    <property type="gene ID" value="evm.TU.07.1669"/>
</dbReference>
<dbReference type="InterPro" id="IPR011009">
    <property type="entry name" value="Kinase-like_dom_sf"/>
</dbReference>
<feature type="region of interest" description="Disordered" evidence="21">
    <location>
        <begin position="758"/>
        <end position="796"/>
    </location>
</feature>
<protein>
    <recommendedName>
        <fullName evidence="3">non-specific serine/threonine protein kinase</fullName>
        <ecNumber evidence="3">2.7.11.1</ecNumber>
    </recommendedName>
</protein>
<dbReference type="PROSITE" id="PS50011">
    <property type="entry name" value="PROTEIN_KINASE_DOM"/>
    <property type="match status" value="1"/>
</dbReference>
<name>A0A803Q3I2_CANSA</name>
<dbReference type="Pfam" id="PF12799">
    <property type="entry name" value="LRR_4"/>
    <property type="match status" value="1"/>
</dbReference>
<keyword evidence="5" id="KW-0433">Leucine-rich repeat</keyword>
<dbReference type="GO" id="GO:0003676">
    <property type="term" value="F:nucleic acid binding"/>
    <property type="evidence" value="ECO:0007669"/>
    <property type="project" value="InterPro"/>
</dbReference>
<feature type="compositionally biased region" description="Polar residues" evidence="21">
    <location>
        <begin position="33"/>
        <end position="44"/>
    </location>
</feature>
<keyword evidence="13" id="KW-1133">Transmembrane helix</keyword>
<evidence type="ECO:0000256" key="1">
    <source>
        <dbReference type="ARBA" id="ARBA00004167"/>
    </source>
</evidence>
<dbReference type="InterPro" id="IPR001245">
    <property type="entry name" value="Ser-Thr/Tyr_kinase_cat_dom"/>
</dbReference>
<dbReference type="FunFam" id="1.10.510.10:FF:000198">
    <property type="entry name" value="receptor protein kinase TMK1"/>
    <property type="match status" value="1"/>
</dbReference>
<keyword evidence="6" id="KW-0808">Transferase</keyword>
<dbReference type="Gene3D" id="3.80.10.10">
    <property type="entry name" value="Ribonuclease Inhibitor"/>
    <property type="match status" value="2"/>
</dbReference>
<keyword evidence="8" id="KW-0732">Signal</keyword>
<accession>A0A803Q3I2</accession>
<dbReference type="PANTHER" id="PTHR47986:SF34">
    <property type="entry name" value="RECEPTOR-LIKE KINASE TMK2"/>
    <property type="match status" value="1"/>
</dbReference>
<dbReference type="Gene3D" id="1.10.510.10">
    <property type="entry name" value="Transferase(Phosphotransferase) domain 1"/>
    <property type="match status" value="1"/>
</dbReference>
<dbReference type="CDD" id="cd06222">
    <property type="entry name" value="RNase_H_like"/>
    <property type="match status" value="1"/>
</dbReference>
<keyword evidence="15" id="KW-1015">Disulfide bond</keyword>
<dbReference type="SMART" id="SM00369">
    <property type="entry name" value="LRR_TYP"/>
    <property type="match status" value="5"/>
</dbReference>
<proteinExistence type="inferred from homology"/>
<dbReference type="InterPro" id="IPR013210">
    <property type="entry name" value="LRR_N_plant-typ"/>
</dbReference>
<dbReference type="InterPro" id="IPR000719">
    <property type="entry name" value="Prot_kinase_dom"/>
</dbReference>
<dbReference type="PROSITE" id="PS00108">
    <property type="entry name" value="PROTEIN_KINASE_ST"/>
    <property type="match status" value="1"/>
</dbReference>
<dbReference type="InterPro" id="IPR044730">
    <property type="entry name" value="RNase_H-like_dom_plant"/>
</dbReference>
<dbReference type="Gene3D" id="3.30.200.20">
    <property type="entry name" value="Phosphorylase Kinase, domain 1"/>
    <property type="match status" value="1"/>
</dbReference>
<evidence type="ECO:0000256" key="2">
    <source>
        <dbReference type="ARBA" id="ARBA00008684"/>
    </source>
</evidence>
<dbReference type="InterPro" id="IPR008271">
    <property type="entry name" value="Ser/Thr_kinase_AS"/>
</dbReference>
<evidence type="ECO:0000256" key="12">
    <source>
        <dbReference type="ARBA" id="ARBA00022840"/>
    </source>
</evidence>
<comment type="similarity">
    <text evidence="2">Belongs to the protein kinase superfamily. Ser/Thr protein kinase family.</text>
</comment>
<dbReference type="Gramene" id="evm.model.07.1669">
    <property type="protein sequence ID" value="cds.evm.model.07.1669"/>
    <property type="gene ID" value="evm.TU.07.1669"/>
</dbReference>
<reference evidence="23" key="2">
    <citation type="submission" date="2021-03" db="UniProtKB">
        <authorList>
            <consortium name="EnsemblPlants"/>
        </authorList>
    </citation>
    <scope>IDENTIFICATION</scope>
</reference>
<evidence type="ECO:0000256" key="17">
    <source>
        <dbReference type="ARBA" id="ARBA00023180"/>
    </source>
</evidence>
<evidence type="ECO:0000256" key="11">
    <source>
        <dbReference type="ARBA" id="ARBA00022777"/>
    </source>
</evidence>
<dbReference type="SUPFAM" id="SSF53098">
    <property type="entry name" value="Ribonuclease H-like"/>
    <property type="match status" value="1"/>
</dbReference>
<evidence type="ECO:0000256" key="19">
    <source>
        <dbReference type="ARBA" id="ARBA00048679"/>
    </source>
</evidence>
<evidence type="ECO:0000256" key="14">
    <source>
        <dbReference type="ARBA" id="ARBA00023136"/>
    </source>
</evidence>
<organism evidence="23 24">
    <name type="scientific">Cannabis sativa</name>
    <name type="common">Hemp</name>
    <name type="synonym">Marijuana</name>
    <dbReference type="NCBI Taxonomy" id="3483"/>
    <lineage>
        <taxon>Eukaryota</taxon>
        <taxon>Viridiplantae</taxon>
        <taxon>Streptophyta</taxon>
        <taxon>Embryophyta</taxon>
        <taxon>Tracheophyta</taxon>
        <taxon>Spermatophyta</taxon>
        <taxon>Magnoliopsida</taxon>
        <taxon>eudicotyledons</taxon>
        <taxon>Gunneridae</taxon>
        <taxon>Pentapetalae</taxon>
        <taxon>rosids</taxon>
        <taxon>fabids</taxon>
        <taxon>Rosales</taxon>
        <taxon>Cannabaceae</taxon>
        <taxon>Cannabis</taxon>
    </lineage>
</organism>
<dbReference type="InterPro" id="IPR002156">
    <property type="entry name" value="RNaseH_domain"/>
</dbReference>
<evidence type="ECO:0000256" key="5">
    <source>
        <dbReference type="ARBA" id="ARBA00022614"/>
    </source>
</evidence>
<feature type="binding site" evidence="20">
    <location>
        <position position="931"/>
    </location>
    <ligand>
        <name>ATP</name>
        <dbReference type="ChEBI" id="CHEBI:30616"/>
    </ligand>
</feature>
<comment type="subcellular location">
    <subcellularLocation>
        <location evidence="1">Membrane</location>
        <topology evidence="1">Single-pass membrane protein</topology>
    </subcellularLocation>
</comment>
<dbReference type="AlphaFoldDB" id="A0A803Q3I2"/>
<keyword evidence="16" id="KW-0675">Receptor</keyword>
<evidence type="ECO:0000256" key="16">
    <source>
        <dbReference type="ARBA" id="ARBA00023170"/>
    </source>
</evidence>
<evidence type="ECO:0000259" key="22">
    <source>
        <dbReference type="PROSITE" id="PS50011"/>
    </source>
</evidence>
<evidence type="ECO:0000256" key="7">
    <source>
        <dbReference type="ARBA" id="ARBA00022692"/>
    </source>
</evidence>
<dbReference type="EC" id="2.7.11.1" evidence="3"/>
<dbReference type="OMA" id="HNIHIVE"/>
<evidence type="ECO:0000256" key="15">
    <source>
        <dbReference type="ARBA" id="ARBA00023157"/>
    </source>
</evidence>
<keyword evidence="11" id="KW-0418">Kinase</keyword>
<evidence type="ECO:0000256" key="20">
    <source>
        <dbReference type="PROSITE-ProRule" id="PRU10141"/>
    </source>
</evidence>